<proteinExistence type="inferred from homology"/>
<dbReference type="EMBL" id="JAVRRL010000087">
    <property type="protein sequence ID" value="KAK5108403.1"/>
    <property type="molecule type" value="Genomic_DNA"/>
</dbReference>
<name>A0AAN7TAQ2_9PEZI</name>
<feature type="transmembrane region" description="Helical" evidence="4">
    <location>
        <begin position="224"/>
        <end position="244"/>
    </location>
</feature>
<keyword evidence="4" id="KW-0472">Membrane</keyword>
<comment type="caution">
    <text evidence="6">The sequence shown here is derived from an EMBL/GenBank/DDBJ whole genome shotgun (WGS) entry which is preliminary data.</text>
</comment>
<dbReference type="Pfam" id="PF07690">
    <property type="entry name" value="MFS_1"/>
    <property type="match status" value="1"/>
</dbReference>
<dbReference type="PANTHER" id="PTHR11360:SF315">
    <property type="entry name" value="TRANSPORTER MCH2-RELATED"/>
    <property type="match status" value="1"/>
</dbReference>
<feature type="compositionally biased region" description="Basic and acidic residues" evidence="3">
    <location>
        <begin position="1"/>
        <end position="24"/>
    </location>
</feature>
<feature type="transmembrane region" description="Helical" evidence="4">
    <location>
        <begin position="268"/>
        <end position="290"/>
    </location>
</feature>
<keyword evidence="4" id="KW-1133">Transmembrane helix</keyword>
<dbReference type="SUPFAM" id="SSF103473">
    <property type="entry name" value="MFS general substrate transporter"/>
    <property type="match status" value="1"/>
</dbReference>
<dbReference type="GO" id="GO:0022857">
    <property type="term" value="F:transmembrane transporter activity"/>
    <property type="evidence" value="ECO:0007669"/>
    <property type="project" value="InterPro"/>
</dbReference>
<organism evidence="6 7">
    <name type="scientific">Meristemomyces frigidus</name>
    <dbReference type="NCBI Taxonomy" id="1508187"/>
    <lineage>
        <taxon>Eukaryota</taxon>
        <taxon>Fungi</taxon>
        <taxon>Dikarya</taxon>
        <taxon>Ascomycota</taxon>
        <taxon>Pezizomycotina</taxon>
        <taxon>Dothideomycetes</taxon>
        <taxon>Dothideomycetidae</taxon>
        <taxon>Mycosphaerellales</taxon>
        <taxon>Teratosphaeriaceae</taxon>
        <taxon>Meristemomyces</taxon>
    </lineage>
</organism>
<comment type="similarity">
    <text evidence="2">Belongs to the major facilitator superfamily. Monocarboxylate porter (TC 2.A.1.13) family.</text>
</comment>
<feature type="region of interest" description="Disordered" evidence="3">
    <location>
        <begin position="1"/>
        <end position="57"/>
    </location>
</feature>
<keyword evidence="4" id="KW-0812">Transmembrane</keyword>
<feature type="domain" description="Major facilitator superfamily (MFS) profile" evidence="5">
    <location>
        <begin position="267"/>
        <end position="496"/>
    </location>
</feature>
<gene>
    <name evidence="6" type="ORF">LTR62_008359</name>
</gene>
<comment type="subcellular location">
    <subcellularLocation>
        <location evidence="1">Membrane</location>
        <topology evidence="1">Multi-pass membrane protein</topology>
    </subcellularLocation>
</comment>
<feature type="transmembrane region" description="Helical" evidence="4">
    <location>
        <begin position="193"/>
        <end position="212"/>
    </location>
</feature>
<evidence type="ECO:0000256" key="2">
    <source>
        <dbReference type="ARBA" id="ARBA00006727"/>
    </source>
</evidence>
<dbReference type="PANTHER" id="PTHR11360">
    <property type="entry name" value="MONOCARBOXYLATE TRANSPORTER"/>
    <property type="match status" value="1"/>
</dbReference>
<feature type="transmembrane region" description="Helical" evidence="4">
    <location>
        <begin position="106"/>
        <end position="124"/>
    </location>
</feature>
<dbReference type="InterPro" id="IPR036259">
    <property type="entry name" value="MFS_trans_sf"/>
</dbReference>
<dbReference type="AlphaFoldDB" id="A0AAN7TAQ2"/>
<evidence type="ECO:0000313" key="6">
    <source>
        <dbReference type="EMBL" id="KAK5108403.1"/>
    </source>
</evidence>
<dbReference type="InterPro" id="IPR020846">
    <property type="entry name" value="MFS_dom"/>
</dbReference>
<dbReference type="InterPro" id="IPR011701">
    <property type="entry name" value="MFS"/>
</dbReference>
<evidence type="ECO:0000259" key="5">
    <source>
        <dbReference type="PROSITE" id="PS50850"/>
    </source>
</evidence>
<protein>
    <recommendedName>
        <fullName evidence="5">Major facilitator superfamily (MFS) profile domain-containing protein</fullName>
    </recommendedName>
</protein>
<evidence type="ECO:0000256" key="1">
    <source>
        <dbReference type="ARBA" id="ARBA00004141"/>
    </source>
</evidence>
<evidence type="ECO:0000256" key="3">
    <source>
        <dbReference type="SAM" id="MobiDB-lite"/>
    </source>
</evidence>
<evidence type="ECO:0000313" key="7">
    <source>
        <dbReference type="Proteomes" id="UP001310890"/>
    </source>
</evidence>
<evidence type="ECO:0000256" key="4">
    <source>
        <dbReference type="SAM" id="Phobius"/>
    </source>
</evidence>
<reference evidence="6" key="1">
    <citation type="submission" date="2023-08" db="EMBL/GenBank/DDBJ databases">
        <title>Black Yeasts Isolated from many extreme environments.</title>
        <authorList>
            <person name="Coleine C."/>
            <person name="Stajich J.E."/>
            <person name="Selbmann L."/>
        </authorList>
    </citation>
    <scope>NUCLEOTIDE SEQUENCE</scope>
    <source>
        <strain evidence="6">CCFEE 5401</strain>
    </source>
</reference>
<accession>A0AAN7TAQ2</accession>
<sequence>MSSHGNNREKVEDASPSDRDDSVKSEVPTPRTEPIATVATVAEKQQPTSASPPPPPPPPNGGYGWVCTICCALINAHTWGLNSSYGVFLAHYLSTNTFPHATALEYAFVGSLSISCAMLVSPLATLSVRLLGTRNTLFIGIGFETASLLGASWAKEIWQLFLSQGICFGIGMGFLFVASVGIVPQWFTTKRSLANGFATCGSGLGGLVYSLATGAMLRTVGLAWAFRILAIVAFSVNTICALLIRDRNKQIGATQLAFDTKLFKRPEYLLFNFWGFFSILAYVVLIFSLANYARTVGLTAAQASIISALFNLGQALGRPPIGYFSDSIGRINMATLMTFLAGLFSLVIWTFAKSYGVLIFYSLIGGTVAGTFWATCAPVAAEVVGLKHVAGALNLEWLFIVLPSTFSEPIALEIVAGTRSYLGTQLFTGFMYLAAAGCMLLMRGWKIGEVEELARLKGLEVEEVDVVGEEADDRDLLAKAGGRTGMLANCILWRKV</sequence>
<feature type="transmembrane region" description="Helical" evidence="4">
    <location>
        <begin position="160"/>
        <end position="181"/>
    </location>
</feature>
<dbReference type="CDD" id="cd17352">
    <property type="entry name" value="MFS_MCT_SLC16"/>
    <property type="match status" value="1"/>
</dbReference>
<dbReference type="InterPro" id="IPR050327">
    <property type="entry name" value="Proton-linked_MCT"/>
</dbReference>
<dbReference type="Proteomes" id="UP001310890">
    <property type="component" value="Unassembled WGS sequence"/>
</dbReference>
<feature type="transmembrane region" description="Helical" evidence="4">
    <location>
        <begin position="334"/>
        <end position="352"/>
    </location>
</feature>
<dbReference type="Gene3D" id="1.20.1250.20">
    <property type="entry name" value="MFS general substrate transporter like domains"/>
    <property type="match status" value="2"/>
</dbReference>
<dbReference type="GO" id="GO:0016020">
    <property type="term" value="C:membrane"/>
    <property type="evidence" value="ECO:0007669"/>
    <property type="project" value="UniProtKB-SubCell"/>
</dbReference>
<dbReference type="PROSITE" id="PS50850">
    <property type="entry name" value="MFS"/>
    <property type="match status" value="1"/>
</dbReference>
<feature type="transmembrane region" description="Helical" evidence="4">
    <location>
        <begin position="426"/>
        <end position="445"/>
    </location>
</feature>
<feature type="transmembrane region" description="Helical" evidence="4">
    <location>
        <begin position="358"/>
        <end position="381"/>
    </location>
</feature>